<accession>A0A4V2J3H2</accession>
<dbReference type="InterPro" id="IPR020843">
    <property type="entry name" value="ER"/>
</dbReference>
<dbReference type="InterPro" id="IPR013154">
    <property type="entry name" value="ADH-like_N"/>
</dbReference>
<organism evidence="6 7">
    <name type="scientific">Paenibacillus thalictri</name>
    <dbReference type="NCBI Taxonomy" id="2527873"/>
    <lineage>
        <taxon>Bacteria</taxon>
        <taxon>Bacillati</taxon>
        <taxon>Bacillota</taxon>
        <taxon>Bacilli</taxon>
        <taxon>Bacillales</taxon>
        <taxon>Paenibacillaceae</taxon>
        <taxon>Paenibacillus</taxon>
    </lineage>
</organism>
<dbReference type="Gene3D" id="3.90.180.10">
    <property type="entry name" value="Medium-chain alcohol dehydrogenases, catalytic domain"/>
    <property type="match status" value="2"/>
</dbReference>
<keyword evidence="1 4" id="KW-0479">Metal-binding</keyword>
<dbReference type="PROSITE" id="PS00059">
    <property type="entry name" value="ADH_ZINC"/>
    <property type="match status" value="1"/>
</dbReference>
<evidence type="ECO:0000313" key="6">
    <source>
        <dbReference type="EMBL" id="TBL72411.1"/>
    </source>
</evidence>
<dbReference type="EMBL" id="SIRE01000024">
    <property type="protein sequence ID" value="TBL72411.1"/>
    <property type="molecule type" value="Genomic_DNA"/>
</dbReference>
<dbReference type="InterPro" id="IPR002328">
    <property type="entry name" value="ADH_Zn_CS"/>
</dbReference>
<evidence type="ECO:0000259" key="5">
    <source>
        <dbReference type="SMART" id="SM00829"/>
    </source>
</evidence>
<dbReference type="PANTHER" id="PTHR43401">
    <property type="entry name" value="L-THREONINE 3-DEHYDROGENASE"/>
    <property type="match status" value="1"/>
</dbReference>
<dbReference type="SMART" id="SM00829">
    <property type="entry name" value="PKS_ER"/>
    <property type="match status" value="1"/>
</dbReference>
<gene>
    <name evidence="6" type="ORF">EYB31_28935</name>
</gene>
<dbReference type="Pfam" id="PF00107">
    <property type="entry name" value="ADH_zinc_N"/>
    <property type="match status" value="1"/>
</dbReference>
<dbReference type="GO" id="GO:0008270">
    <property type="term" value="F:zinc ion binding"/>
    <property type="evidence" value="ECO:0007669"/>
    <property type="project" value="InterPro"/>
</dbReference>
<protein>
    <recommendedName>
        <fullName evidence="5">Enoyl reductase (ER) domain-containing protein</fullName>
    </recommendedName>
</protein>
<evidence type="ECO:0000256" key="1">
    <source>
        <dbReference type="ARBA" id="ARBA00022723"/>
    </source>
</evidence>
<keyword evidence="3" id="KW-0560">Oxidoreductase</keyword>
<reference evidence="6 7" key="1">
    <citation type="submission" date="2019-02" db="EMBL/GenBank/DDBJ databases">
        <title>Paenibacillus sp. nov., isolated from surface-sterilized tissue of Thalictrum simplex L.</title>
        <authorList>
            <person name="Tuo L."/>
        </authorList>
    </citation>
    <scope>NUCLEOTIDE SEQUENCE [LARGE SCALE GENOMIC DNA]</scope>
    <source>
        <strain evidence="6 7">N2SHLJ1</strain>
    </source>
</reference>
<dbReference type="PANTHER" id="PTHR43401:SF2">
    <property type="entry name" value="L-THREONINE 3-DEHYDROGENASE"/>
    <property type="match status" value="1"/>
</dbReference>
<evidence type="ECO:0000256" key="2">
    <source>
        <dbReference type="ARBA" id="ARBA00022833"/>
    </source>
</evidence>
<dbReference type="GO" id="GO:0016491">
    <property type="term" value="F:oxidoreductase activity"/>
    <property type="evidence" value="ECO:0007669"/>
    <property type="project" value="UniProtKB-KW"/>
</dbReference>
<comment type="similarity">
    <text evidence="4">Belongs to the zinc-containing alcohol dehydrogenase family.</text>
</comment>
<dbReference type="Gene3D" id="3.40.50.720">
    <property type="entry name" value="NAD(P)-binding Rossmann-like Domain"/>
    <property type="match status" value="1"/>
</dbReference>
<dbReference type="Pfam" id="PF08240">
    <property type="entry name" value="ADH_N"/>
    <property type="match status" value="1"/>
</dbReference>
<dbReference type="SUPFAM" id="SSF50129">
    <property type="entry name" value="GroES-like"/>
    <property type="match status" value="1"/>
</dbReference>
<dbReference type="InterPro" id="IPR013149">
    <property type="entry name" value="ADH-like_C"/>
</dbReference>
<keyword evidence="2 4" id="KW-0862">Zinc</keyword>
<dbReference type="Proteomes" id="UP000293142">
    <property type="component" value="Unassembled WGS sequence"/>
</dbReference>
<dbReference type="InterPro" id="IPR050129">
    <property type="entry name" value="Zn_alcohol_dh"/>
</dbReference>
<proteinExistence type="inferred from homology"/>
<feature type="domain" description="Enoyl reductase (ER)" evidence="5">
    <location>
        <begin position="43"/>
        <end position="352"/>
    </location>
</feature>
<evidence type="ECO:0000313" key="7">
    <source>
        <dbReference type="Proteomes" id="UP000293142"/>
    </source>
</evidence>
<keyword evidence="7" id="KW-1185">Reference proteome</keyword>
<dbReference type="InterPro" id="IPR011032">
    <property type="entry name" value="GroES-like_sf"/>
</dbReference>
<comment type="caution">
    <text evidence="6">The sequence shown here is derived from an EMBL/GenBank/DDBJ whole genome shotgun (WGS) entry which is preliminary data.</text>
</comment>
<dbReference type="SUPFAM" id="SSF51735">
    <property type="entry name" value="NAD(P)-binding Rossmann-fold domains"/>
    <property type="match status" value="1"/>
</dbReference>
<evidence type="ECO:0000256" key="4">
    <source>
        <dbReference type="RuleBase" id="RU361277"/>
    </source>
</evidence>
<comment type="cofactor">
    <cofactor evidence="4">
        <name>Zn(2+)</name>
        <dbReference type="ChEBI" id="CHEBI:29105"/>
    </cofactor>
</comment>
<sequence length="360" mass="39044">MLVKPIPFERKLSSLDHTNQLNQSPQSSIMHEPLQNRQMKALQIISAEKAETVSLPIPEPGPGCVLVKVTAVTTCPQWDLHIYYGRPMFTHQTHVPFPYPPGQPGHEMTGTVAKLGEGCQEFTVGQTVSAWKDPGHMNPGCYAEYVVLEEKHLIAVPADLHYTQLASLELAMCVASSILKLKAVAGIAGKTCAVNGLGPAGLIALQMLAAEGAAQVVGLDPNPRRRATAEQLGLSRSLPSGTDELPLRRTDGAIEVAVDCVGYPDAVRYLMDHTTEAVALFAVQRDDYTLHHPGLTVIGYPGHYREAAEYALQLIIAGKLQLKPLVSAEMSFEQYAEAVELLRSQEAIKVCFVPALSRPN</sequence>
<evidence type="ECO:0000256" key="3">
    <source>
        <dbReference type="ARBA" id="ARBA00023002"/>
    </source>
</evidence>
<dbReference type="AlphaFoldDB" id="A0A4V2J3H2"/>
<dbReference type="OrthoDB" id="9787435at2"/>
<name>A0A4V2J3H2_9BACL</name>
<dbReference type="InterPro" id="IPR036291">
    <property type="entry name" value="NAD(P)-bd_dom_sf"/>
</dbReference>